<dbReference type="EC" id="2.7.13.3" evidence="3"/>
<dbReference type="Pfam" id="PF07475">
    <property type="entry name" value="Hpr_kinase_C"/>
    <property type="match status" value="1"/>
</dbReference>
<dbReference type="PROSITE" id="PS50109">
    <property type="entry name" value="HIS_KIN"/>
    <property type="match status" value="1"/>
</dbReference>
<dbReference type="PROSITE" id="PS50885">
    <property type="entry name" value="HAMP"/>
    <property type="match status" value="1"/>
</dbReference>
<evidence type="ECO:0000256" key="3">
    <source>
        <dbReference type="ARBA" id="ARBA00012438"/>
    </source>
</evidence>
<dbReference type="GO" id="GO:0006109">
    <property type="term" value="P:regulation of carbohydrate metabolic process"/>
    <property type="evidence" value="ECO:0007669"/>
    <property type="project" value="InterPro"/>
</dbReference>
<dbReference type="SUPFAM" id="SSF47384">
    <property type="entry name" value="Homodimeric domain of signal transducing histidine kinase"/>
    <property type="match status" value="1"/>
</dbReference>
<dbReference type="InterPro" id="IPR025908">
    <property type="entry name" value="Sensor_TM1"/>
</dbReference>
<dbReference type="InterPro" id="IPR003661">
    <property type="entry name" value="HisK_dim/P_dom"/>
</dbReference>
<evidence type="ECO:0000313" key="14">
    <source>
        <dbReference type="EMBL" id="SLN60257.1"/>
    </source>
</evidence>
<keyword evidence="8 11" id="KW-1133">Transmembrane helix</keyword>
<dbReference type="GO" id="GO:0005524">
    <property type="term" value="F:ATP binding"/>
    <property type="evidence" value="ECO:0007669"/>
    <property type="project" value="InterPro"/>
</dbReference>
<dbReference type="Pfam" id="PF00512">
    <property type="entry name" value="HisKA"/>
    <property type="match status" value="1"/>
</dbReference>
<dbReference type="EMBL" id="FWFQ01000028">
    <property type="protein sequence ID" value="SLN60257.1"/>
    <property type="molecule type" value="Genomic_DNA"/>
</dbReference>
<feature type="transmembrane region" description="Helical" evidence="11">
    <location>
        <begin position="57"/>
        <end position="76"/>
    </location>
</feature>
<evidence type="ECO:0000256" key="4">
    <source>
        <dbReference type="ARBA" id="ARBA00022553"/>
    </source>
</evidence>
<dbReference type="SUPFAM" id="SSF55874">
    <property type="entry name" value="ATPase domain of HSP90 chaperone/DNA topoisomerase II/histidine kinase"/>
    <property type="match status" value="1"/>
</dbReference>
<comment type="catalytic activity">
    <reaction evidence="1">
        <text>ATP + protein L-histidine = ADP + protein N-phospho-L-histidine.</text>
        <dbReference type="EC" id="2.7.13.3"/>
    </reaction>
</comment>
<dbReference type="Gene3D" id="1.10.287.130">
    <property type="match status" value="1"/>
</dbReference>
<dbReference type="GO" id="GO:0005886">
    <property type="term" value="C:plasma membrane"/>
    <property type="evidence" value="ECO:0007669"/>
    <property type="project" value="TreeGrafter"/>
</dbReference>
<keyword evidence="4" id="KW-0597">Phosphoprotein</keyword>
<evidence type="ECO:0000256" key="11">
    <source>
        <dbReference type="SAM" id="Phobius"/>
    </source>
</evidence>
<evidence type="ECO:0000259" key="13">
    <source>
        <dbReference type="PROSITE" id="PS50885"/>
    </source>
</evidence>
<comment type="subcellular location">
    <subcellularLocation>
        <location evidence="2">Membrane</location>
    </subcellularLocation>
</comment>
<keyword evidence="10 11" id="KW-0472">Membrane</keyword>
<dbReference type="SMART" id="SM00388">
    <property type="entry name" value="HisKA"/>
    <property type="match status" value="1"/>
</dbReference>
<dbReference type="InterPro" id="IPR005467">
    <property type="entry name" value="His_kinase_dom"/>
</dbReference>
<dbReference type="Proteomes" id="UP000193409">
    <property type="component" value="Unassembled WGS sequence"/>
</dbReference>
<evidence type="ECO:0000256" key="9">
    <source>
        <dbReference type="ARBA" id="ARBA00023012"/>
    </source>
</evidence>
<keyword evidence="5 14" id="KW-0808">Transferase</keyword>
<dbReference type="Pfam" id="PF02518">
    <property type="entry name" value="HATPase_c"/>
    <property type="match status" value="1"/>
</dbReference>
<dbReference type="Pfam" id="PF13755">
    <property type="entry name" value="Sensor_TM1"/>
    <property type="match status" value="1"/>
</dbReference>
<dbReference type="Gene3D" id="6.10.340.10">
    <property type="match status" value="1"/>
</dbReference>
<dbReference type="AlphaFoldDB" id="A0A1Y5TBV9"/>
<proteinExistence type="predicted"/>
<feature type="domain" description="Histidine kinase" evidence="12">
    <location>
        <begin position="352"/>
        <end position="547"/>
    </location>
</feature>
<evidence type="ECO:0000259" key="12">
    <source>
        <dbReference type="PROSITE" id="PS50109"/>
    </source>
</evidence>
<accession>A0A1Y5TBV9</accession>
<dbReference type="PANTHER" id="PTHR45436:SF5">
    <property type="entry name" value="SENSOR HISTIDINE KINASE TRCS"/>
    <property type="match status" value="1"/>
</dbReference>
<dbReference type="CDD" id="cd00082">
    <property type="entry name" value="HisKA"/>
    <property type="match status" value="1"/>
</dbReference>
<evidence type="ECO:0000313" key="15">
    <source>
        <dbReference type="Proteomes" id="UP000193409"/>
    </source>
</evidence>
<sequence>MTLAPEIDVRESKGRSANVVLGEDWENPASGSDGELSARRARRGFISLNRSALARKIITFNLLALIILVAGVLYLNPVRSSLVEQRDAALVAETALVASVFEAQLPASAPVNFATGDGIDVQRTLDALSLAKGTEAFVFDANGALVGRATGENDPLAEAGGTRERSTLITDFLNSVWHSISGLLGPDDQVVDAPEATAEDMARALLPAALEQGQPAQRTQEGEGGERFAVVAPVMQNGKPVGAVALTSAAGEIDRLVRQDREQVLQMFVVALLVSIGLSLALASTIANPLSDLAEAAELGRDRNARKMSPNRIRIPDLTARPDEIGRLSGALRGMVTALYDRIDANEQFAADVAHEIKNPLASLRSAVGTLRVAKREDQREKLLDVIDHDVRRLDRLVSDISNASRLDSELVREEEEAFDLLKMLGNINEYLGNEARSKGIEFISDLPAKPIIVMGLEARLAQVFVNLITNAISFCEEGDAIRVWARKRENRVLIVVEDTGPGIPDQALHKIFNRFYSERPPGQFGNNSGLGLAISKQIVEAHDGVIWAENIRPTEADVTSEPLGALRGGAAGLRPAMTEADRTLQSRLQRALDTGAPVHASAVALHGRALLILGRSGSGKSTLALQLMAHGAGLLADDGALLAAEAGGIRIGCPAAIRGRIEARGLGLLEAPAAAPARLHAVVDLDAIEADRLPEPRALTLSGHSVSLFSKVDGPHFAPALLLVLRAAGAGEKENAQ</sequence>
<dbReference type="InterPro" id="IPR003594">
    <property type="entry name" value="HATPase_dom"/>
</dbReference>
<dbReference type="InterPro" id="IPR004358">
    <property type="entry name" value="Sig_transdc_His_kin-like_C"/>
</dbReference>
<evidence type="ECO:0000256" key="7">
    <source>
        <dbReference type="ARBA" id="ARBA00022777"/>
    </source>
</evidence>
<dbReference type="PRINTS" id="PR00344">
    <property type="entry name" value="BCTRLSENSOR"/>
</dbReference>
<dbReference type="InterPro" id="IPR050428">
    <property type="entry name" value="TCS_sensor_his_kinase"/>
</dbReference>
<dbReference type="InterPro" id="IPR003660">
    <property type="entry name" value="HAMP_dom"/>
</dbReference>
<dbReference type="GO" id="GO:0000155">
    <property type="term" value="F:phosphorelay sensor kinase activity"/>
    <property type="evidence" value="ECO:0007669"/>
    <property type="project" value="InterPro"/>
</dbReference>
<dbReference type="InterPro" id="IPR027417">
    <property type="entry name" value="P-loop_NTPase"/>
</dbReference>
<protein>
    <recommendedName>
        <fullName evidence="3">histidine kinase</fullName>
        <ecNumber evidence="3">2.7.13.3</ecNumber>
    </recommendedName>
</protein>
<evidence type="ECO:0000256" key="5">
    <source>
        <dbReference type="ARBA" id="ARBA00022679"/>
    </source>
</evidence>
<dbReference type="InterPro" id="IPR036890">
    <property type="entry name" value="HATPase_C_sf"/>
</dbReference>
<evidence type="ECO:0000256" key="2">
    <source>
        <dbReference type="ARBA" id="ARBA00004370"/>
    </source>
</evidence>
<feature type="transmembrane region" description="Helical" evidence="11">
    <location>
        <begin position="264"/>
        <end position="283"/>
    </location>
</feature>
<feature type="domain" description="HAMP" evidence="13">
    <location>
        <begin position="284"/>
        <end position="344"/>
    </location>
</feature>
<dbReference type="SMART" id="SM00387">
    <property type="entry name" value="HATPase_c"/>
    <property type="match status" value="1"/>
</dbReference>
<reference evidence="14 15" key="1">
    <citation type="submission" date="2017-03" db="EMBL/GenBank/DDBJ databases">
        <authorList>
            <person name="Afonso C.L."/>
            <person name="Miller P.J."/>
            <person name="Scott M.A."/>
            <person name="Spackman E."/>
            <person name="Goraichik I."/>
            <person name="Dimitrov K.M."/>
            <person name="Suarez D.L."/>
            <person name="Swayne D.E."/>
        </authorList>
    </citation>
    <scope>NUCLEOTIDE SEQUENCE [LARGE SCALE GENOMIC DNA]</scope>
    <source>
        <strain evidence="14 15">CECT 7680</strain>
    </source>
</reference>
<evidence type="ECO:0000256" key="8">
    <source>
        <dbReference type="ARBA" id="ARBA00022989"/>
    </source>
</evidence>
<dbReference type="InterPro" id="IPR036097">
    <property type="entry name" value="HisK_dim/P_sf"/>
</dbReference>
<name>A0A1Y5TBV9_9RHOB</name>
<dbReference type="Gene3D" id="3.30.565.10">
    <property type="entry name" value="Histidine kinase-like ATPase, C-terminal domain"/>
    <property type="match status" value="1"/>
</dbReference>
<dbReference type="Gene3D" id="3.40.50.300">
    <property type="entry name" value="P-loop containing nucleotide triphosphate hydrolases"/>
    <property type="match status" value="1"/>
</dbReference>
<dbReference type="InterPro" id="IPR011104">
    <property type="entry name" value="Hpr_kin/Pase_C"/>
</dbReference>
<keyword evidence="9" id="KW-0902">Two-component regulatory system</keyword>
<keyword evidence="6 11" id="KW-0812">Transmembrane</keyword>
<evidence type="ECO:0000256" key="10">
    <source>
        <dbReference type="ARBA" id="ARBA00023136"/>
    </source>
</evidence>
<evidence type="ECO:0000256" key="6">
    <source>
        <dbReference type="ARBA" id="ARBA00022692"/>
    </source>
</evidence>
<gene>
    <name evidence="14" type="primary">phoR_2</name>
    <name evidence="14" type="ORF">PSA7680_03166</name>
</gene>
<keyword evidence="7" id="KW-0418">Kinase</keyword>
<keyword evidence="15" id="KW-1185">Reference proteome</keyword>
<evidence type="ECO:0000256" key="1">
    <source>
        <dbReference type="ARBA" id="ARBA00000085"/>
    </source>
</evidence>
<dbReference type="PANTHER" id="PTHR45436">
    <property type="entry name" value="SENSOR HISTIDINE KINASE YKOH"/>
    <property type="match status" value="1"/>
</dbReference>
<dbReference type="SUPFAM" id="SSF53795">
    <property type="entry name" value="PEP carboxykinase-like"/>
    <property type="match status" value="1"/>
</dbReference>
<dbReference type="CDD" id="cd00075">
    <property type="entry name" value="HATPase"/>
    <property type="match status" value="1"/>
</dbReference>
<organism evidence="14 15">
    <name type="scientific">Pseudoruegeria aquimaris</name>
    <dbReference type="NCBI Taxonomy" id="393663"/>
    <lineage>
        <taxon>Bacteria</taxon>
        <taxon>Pseudomonadati</taxon>
        <taxon>Pseudomonadota</taxon>
        <taxon>Alphaproteobacteria</taxon>
        <taxon>Rhodobacterales</taxon>
        <taxon>Roseobacteraceae</taxon>
        <taxon>Pseudoruegeria</taxon>
    </lineage>
</organism>